<feature type="domain" description="Glycine zipper 2TM" evidence="3">
    <location>
        <begin position="122"/>
        <end position="162"/>
    </location>
</feature>
<dbReference type="PANTHER" id="PTHR35603">
    <property type="match status" value="1"/>
</dbReference>
<name>A0A4Z0BD01_9BURK</name>
<evidence type="ECO:0000313" key="5">
    <source>
        <dbReference type="Proteomes" id="UP000297839"/>
    </source>
</evidence>
<evidence type="ECO:0000256" key="2">
    <source>
        <dbReference type="ARBA" id="ARBA00023136"/>
    </source>
</evidence>
<comment type="caution">
    <text evidence="4">The sequence shown here is derived from an EMBL/GenBank/DDBJ whole genome shotgun (WGS) entry which is preliminary data.</text>
</comment>
<proteinExistence type="predicted"/>
<dbReference type="Pfam" id="PF05433">
    <property type="entry name" value="Rick_17kDa_Anti"/>
    <property type="match status" value="1"/>
</dbReference>
<comment type="subcellular location">
    <subcellularLocation>
        <location evidence="1">Membrane</location>
    </subcellularLocation>
</comment>
<dbReference type="InterPro" id="IPR008816">
    <property type="entry name" value="Gly_zipper_2TM_dom"/>
</dbReference>
<reference evidence="4 5" key="1">
    <citation type="submission" date="2019-03" db="EMBL/GenBank/DDBJ databases">
        <title>Ramlibacter sp. 18x22-1, whole genome shotgun sequence.</title>
        <authorList>
            <person name="Zhang X."/>
            <person name="Feng G."/>
            <person name="Zhu H."/>
        </authorList>
    </citation>
    <scope>NUCLEOTIDE SEQUENCE [LARGE SCALE GENOMIC DNA]</scope>
    <source>
        <strain evidence="4 5">18x22-1</strain>
    </source>
</reference>
<gene>
    <name evidence="4" type="ORF">EZ216_18785</name>
</gene>
<accession>A0A4Z0BD01</accession>
<organism evidence="4 5">
    <name type="scientific">Ramlibacter humi</name>
    <dbReference type="NCBI Taxonomy" id="2530451"/>
    <lineage>
        <taxon>Bacteria</taxon>
        <taxon>Pseudomonadati</taxon>
        <taxon>Pseudomonadota</taxon>
        <taxon>Betaproteobacteria</taxon>
        <taxon>Burkholderiales</taxon>
        <taxon>Comamonadaceae</taxon>
        <taxon>Ramlibacter</taxon>
    </lineage>
</organism>
<dbReference type="EMBL" id="SMLK01000008">
    <property type="protein sequence ID" value="TFY97132.1"/>
    <property type="molecule type" value="Genomic_DNA"/>
</dbReference>
<dbReference type="AlphaFoldDB" id="A0A4Z0BD01"/>
<sequence length="217" mass="21917">MRGDPGKPTVGAMPLIGGTFPKGEFPMRNRLTLVAGVTTAAAVLSACSSYPGNGLGQADPNPPVSQAPVYSAPAPVATYPSGTVVQSAPVAAVEFGRVTDIQQVAQGQTSATNPSARNAVVGGVIGAVVGNVLGKNVNNGHNRSGATVLGAAGGAAIGNGIGQRQEQQQQQAAAANGAYRVTVQTDQGQWRTFEVGALGDLRVGDRVRVENGVIYRS</sequence>
<keyword evidence="5" id="KW-1185">Reference proteome</keyword>
<dbReference type="InterPro" id="IPR051407">
    <property type="entry name" value="Bact_OM_lipoprot/Surf_antigen"/>
</dbReference>
<dbReference type="PANTHER" id="PTHR35603:SF2">
    <property type="entry name" value="OUTER MEMBRANE LIPOPROTEIN"/>
    <property type="match status" value="1"/>
</dbReference>
<dbReference type="OrthoDB" id="9153931at2"/>
<evidence type="ECO:0000259" key="3">
    <source>
        <dbReference type="Pfam" id="PF05433"/>
    </source>
</evidence>
<protein>
    <submittedName>
        <fullName evidence="4">Glycine zipper 2TM domain-containing protein</fullName>
    </submittedName>
</protein>
<keyword evidence="2" id="KW-0472">Membrane</keyword>
<evidence type="ECO:0000256" key="1">
    <source>
        <dbReference type="ARBA" id="ARBA00004370"/>
    </source>
</evidence>
<dbReference type="Proteomes" id="UP000297839">
    <property type="component" value="Unassembled WGS sequence"/>
</dbReference>
<dbReference type="GO" id="GO:0019867">
    <property type="term" value="C:outer membrane"/>
    <property type="evidence" value="ECO:0007669"/>
    <property type="project" value="InterPro"/>
</dbReference>
<evidence type="ECO:0000313" key="4">
    <source>
        <dbReference type="EMBL" id="TFY97132.1"/>
    </source>
</evidence>